<dbReference type="OrthoDB" id="9762302at2"/>
<dbReference type="AlphaFoldDB" id="A0A833HN41"/>
<keyword evidence="5" id="KW-1185">Reference proteome</keyword>
<dbReference type="SUPFAM" id="SSF52025">
    <property type="entry name" value="PA domain"/>
    <property type="match status" value="1"/>
</dbReference>
<keyword evidence="1" id="KW-0812">Transmembrane</keyword>
<evidence type="ECO:0000259" key="3">
    <source>
        <dbReference type="Pfam" id="PF04389"/>
    </source>
</evidence>
<comment type="caution">
    <text evidence="4">The sequence shown here is derived from an EMBL/GenBank/DDBJ whole genome shotgun (WGS) entry which is preliminary data.</text>
</comment>
<dbReference type="PANTHER" id="PTHR12147:SF26">
    <property type="entry name" value="PEPTIDASE M28 DOMAIN-CONTAINING PROTEIN"/>
    <property type="match status" value="1"/>
</dbReference>
<dbReference type="GO" id="GO:0008235">
    <property type="term" value="F:metalloexopeptidase activity"/>
    <property type="evidence" value="ECO:0007669"/>
    <property type="project" value="InterPro"/>
</dbReference>
<dbReference type="EMBL" id="WBZB01000035">
    <property type="protein sequence ID" value="KAB3529209.1"/>
    <property type="molecule type" value="Genomic_DNA"/>
</dbReference>
<gene>
    <name evidence="4" type="ORF">F8153_09805</name>
</gene>
<feature type="transmembrane region" description="Helical" evidence="1">
    <location>
        <begin position="21"/>
        <end position="39"/>
    </location>
</feature>
<evidence type="ECO:0000259" key="2">
    <source>
        <dbReference type="Pfam" id="PF02225"/>
    </source>
</evidence>
<evidence type="ECO:0000313" key="4">
    <source>
        <dbReference type="EMBL" id="KAB3529209.1"/>
    </source>
</evidence>
<dbReference type="Gene3D" id="3.40.630.10">
    <property type="entry name" value="Zn peptidases"/>
    <property type="match status" value="1"/>
</dbReference>
<evidence type="ECO:0000256" key="1">
    <source>
        <dbReference type="SAM" id="Phobius"/>
    </source>
</evidence>
<dbReference type="InterPro" id="IPR003137">
    <property type="entry name" value="PA_domain"/>
</dbReference>
<feature type="domain" description="Peptidase M28" evidence="3">
    <location>
        <begin position="264"/>
        <end position="450"/>
    </location>
</feature>
<evidence type="ECO:0000313" key="5">
    <source>
        <dbReference type="Proteomes" id="UP000465601"/>
    </source>
</evidence>
<reference evidence="4 5" key="1">
    <citation type="submission" date="2019-10" db="EMBL/GenBank/DDBJ databases">
        <title>Alkaliphilus serpentinus sp. nov. and Alkaliphilus pronyensis sp. nov., two novel anaerobic alkaliphilic species isolated from the serpentinized-hosted hydrothermal field of the Prony Bay (New Caledonia).</title>
        <authorList>
            <person name="Postec A."/>
        </authorList>
    </citation>
    <scope>NUCLEOTIDE SEQUENCE [LARGE SCALE GENOMIC DNA]</scope>
    <source>
        <strain evidence="4 5">LacT</strain>
    </source>
</reference>
<name>A0A833HN41_9FIRM</name>
<dbReference type="InterPro" id="IPR007484">
    <property type="entry name" value="Peptidase_M28"/>
</dbReference>
<organism evidence="4 5">
    <name type="scientific">Alkaliphilus serpentinus</name>
    <dbReference type="NCBI Taxonomy" id="1482731"/>
    <lineage>
        <taxon>Bacteria</taxon>
        <taxon>Bacillati</taxon>
        <taxon>Bacillota</taxon>
        <taxon>Clostridia</taxon>
        <taxon>Peptostreptococcales</taxon>
        <taxon>Natronincolaceae</taxon>
        <taxon>Alkaliphilus</taxon>
    </lineage>
</organism>
<dbReference type="Pfam" id="PF02225">
    <property type="entry name" value="PA"/>
    <property type="match status" value="1"/>
</dbReference>
<dbReference type="GO" id="GO:0006508">
    <property type="term" value="P:proteolysis"/>
    <property type="evidence" value="ECO:0007669"/>
    <property type="project" value="InterPro"/>
</dbReference>
<proteinExistence type="predicted"/>
<dbReference type="Gene3D" id="3.50.30.30">
    <property type="match status" value="1"/>
</dbReference>
<dbReference type="InterPro" id="IPR045175">
    <property type="entry name" value="M28_fam"/>
</dbReference>
<sequence length="461" mass="50846">MDAKWYNIVNSVRGDFVKKRLFFNKYILFIIVFSLILSFTGCNDPHVEVAPKSEEVSLLTFEELQGKIDIDRTMEYIEDLVGFGPRLAGLPGEVEAGKYLAEAYKDLELEVETEEFPVMVFQDKEVQLTIKQWGEATPITANSLTYSTSTPEDGLTDLPLVYAGLGRREDFNGIDVTGAIAVVHRGELFYRDKVHNSAIKGAEAVIIINTEDSPLMATLIDKSIVPAIGVSSSEGQKIMDALEEGELKADLLVNTLIEDSTSNNIIGMKESSKETDKVLIIGAHYDSVNCPGANDNASGVGGLLEIATVLKGVDLPFDIQYIAFGSEEVGLIGSRNNVTTNHLKSSSNVIGMINLDMIGMGEYLVVLRENSLSDDFLSNIAYKAALDLDIKVVAEFSGRSDHSPYENQGIPVVFLAYWPFDPLYYHTERDTLETVDPQLVKNTVEVVLKTITTLVNEEYNQ</sequence>
<keyword evidence="1" id="KW-0472">Membrane</keyword>
<keyword evidence="1" id="KW-1133">Transmembrane helix</keyword>
<dbReference type="Pfam" id="PF04389">
    <property type="entry name" value="Peptidase_M28"/>
    <property type="match status" value="1"/>
</dbReference>
<feature type="domain" description="PA" evidence="2">
    <location>
        <begin position="158"/>
        <end position="238"/>
    </location>
</feature>
<dbReference type="Proteomes" id="UP000465601">
    <property type="component" value="Unassembled WGS sequence"/>
</dbReference>
<protein>
    <submittedName>
        <fullName evidence="4">M28 family peptidase</fullName>
    </submittedName>
</protein>
<dbReference type="PANTHER" id="PTHR12147">
    <property type="entry name" value="METALLOPEPTIDASE M28 FAMILY MEMBER"/>
    <property type="match status" value="1"/>
</dbReference>
<accession>A0A833HN41</accession>
<dbReference type="InterPro" id="IPR046450">
    <property type="entry name" value="PA_dom_sf"/>
</dbReference>
<dbReference type="SUPFAM" id="SSF53187">
    <property type="entry name" value="Zn-dependent exopeptidases"/>
    <property type="match status" value="1"/>
</dbReference>